<protein>
    <submittedName>
        <fullName evidence="1">Uncharacterized protein</fullName>
    </submittedName>
</protein>
<organism evidence="1 2">
    <name type="scientific">Nephila pilipes</name>
    <name type="common">Giant wood spider</name>
    <name type="synonym">Nephila maculata</name>
    <dbReference type="NCBI Taxonomy" id="299642"/>
    <lineage>
        <taxon>Eukaryota</taxon>
        <taxon>Metazoa</taxon>
        <taxon>Ecdysozoa</taxon>
        <taxon>Arthropoda</taxon>
        <taxon>Chelicerata</taxon>
        <taxon>Arachnida</taxon>
        <taxon>Araneae</taxon>
        <taxon>Araneomorphae</taxon>
        <taxon>Entelegynae</taxon>
        <taxon>Araneoidea</taxon>
        <taxon>Nephilidae</taxon>
        <taxon>Nephila</taxon>
    </lineage>
</organism>
<name>A0A8X6QVH9_NEPPI</name>
<proteinExistence type="predicted"/>
<reference evidence="1" key="1">
    <citation type="submission" date="2020-08" db="EMBL/GenBank/DDBJ databases">
        <title>Multicomponent nature underlies the extraordinary mechanical properties of spider dragline silk.</title>
        <authorList>
            <person name="Kono N."/>
            <person name="Nakamura H."/>
            <person name="Mori M."/>
            <person name="Yoshida Y."/>
            <person name="Ohtoshi R."/>
            <person name="Malay A.D."/>
            <person name="Moran D.A.P."/>
            <person name="Tomita M."/>
            <person name="Numata K."/>
            <person name="Arakawa K."/>
        </authorList>
    </citation>
    <scope>NUCLEOTIDE SEQUENCE</scope>
</reference>
<gene>
    <name evidence="1" type="ORF">NPIL_406861</name>
</gene>
<evidence type="ECO:0000313" key="1">
    <source>
        <dbReference type="EMBL" id="GFU39250.1"/>
    </source>
</evidence>
<accession>A0A8X6QVH9</accession>
<dbReference type="Proteomes" id="UP000887013">
    <property type="component" value="Unassembled WGS sequence"/>
</dbReference>
<dbReference type="OrthoDB" id="2438421at2759"/>
<keyword evidence="2" id="KW-1185">Reference proteome</keyword>
<sequence>MYKEIYSKFFESTLSRKPRKESKQHILDTEFIPSTLSTVELELIASPYSVANKLNVSKSHKKSLKDSFLSIVSFKDGGDMHSRITHANVYIICKDSQSISLVEDESF</sequence>
<comment type="caution">
    <text evidence="1">The sequence shown here is derived from an EMBL/GenBank/DDBJ whole genome shotgun (WGS) entry which is preliminary data.</text>
</comment>
<dbReference type="EMBL" id="BMAW01035324">
    <property type="protein sequence ID" value="GFU39250.1"/>
    <property type="molecule type" value="Genomic_DNA"/>
</dbReference>
<dbReference type="AlphaFoldDB" id="A0A8X6QVH9"/>
<evidence type="ECO:0000313" key="2">
    <source>
        <dbReference type="Proteomes" id="UP000887013"/>
    </source>
</evidence>